<evidence type="ECO:0000256" key="3">
    <source>
        <dbReference type="ARBA" id="ARBA00022806"/>
    </source>
</evidence>
<dbReference type="PANTHER" id="PTHR43788:SF8">
    <property type="entry name" value="DNA-BINDING PROTEIN SMUBP-2"/>
    <property type="match status" value="1"/>
</dbReference>
<dbReference type="CDD" id="cd18808">
    <property type="entry name" value="SF1_C_Upf1"/>
    <property type="match status" value="1"/>
</dbReference>
<dbReference type="GO" id="GO:0043139">
    <property type="term" value="F:5'-3' DNA helicase activity"/>
    <property type="evidence" value="ECO:0007669"/>
    <property type="project" value="TreeGrafter"/>
</dbReference>
<organism evidence="7 8">
    <name type="scientific">Occultella aeris</name>
    <dbReference type="NCBI Taxonomy" id="2761496"/>
    <lineage>
        <taxon>Bacteria</taxon>
        <taxon>Bacillati</taxon>
        <taxon>Actinomycetota</taxon>
        <taxon>Actinomycetes</taxon>
        <taxon>Micrococcales</taxon>
        <taxon>Ruaniaceae</taxon>
        <taxon>Occultella</taxon>
    </lineage>
</organism>
<dbReference type="Proteomes" id="UP000419743">
    <property type="component" value="Unassembled WGS sequence"/>
</dbReference>
<proteinExistence type="predicted"/>
<dbReference type="Pfam" id="PF13604">
    <property type="entry name" value="AAA_30"/>
    <property type="match status" value="1"/>
</dbReference>
<reference evidence="7 8" key="1">
    <citation type="submission" date="2019-11" db="EMBL/GenBank/DDBJ databases">
        <authorList>
            <person name="Criscuolo A."/>
        </authorList>
    </citation>
    <scope>NUCLEOTIDE SEQUENCE [LARGE SCALE GENOMIC DNA]</scope>
    <source>
        <strain evidence="7">CIP111667</strain>
    </source>
</reference>
<name>A0A7M4DEP9_9MICO</name>
<sequence>MFLLDDVLVYSASDLSTAVGCEFAALRKLDERLGRVPKLEVENAFLDRAARLGNEHEERVLEQYRQRFGAGVVEIGPPTEYTRAALEEQHARTIAALHAGADVVAQAGFFDGRFHGRADFLVREGEVGGRPRYAVVDAKLTRSAKSPAVMQVAAYADQLLRAGIDVAEYTHLHLGDDVVTSHPMADGVAVLREQREQVQHLLDEHRLDDGPVVWGDERYRACLWCDYCAAELEPARDVKLVWGVRSGNRNALRAAGITTIDDLAASTSAIPKIRPATLERLRGQARLQLRQEEAEARACEGAAVVTRTGHAETGHSRAAEGTPAAMPTVFSEVHTVAALEALPAPDAGDIFFDFEGDPMWVDSDRTEWGLEYLFGLVEAGPEERYVTFWAHDRAEEAGALKNFLAYVAQRRAAHPRLHIYHYAAYEQSALRTLAQRHGFGAEEVEGLIADGVLVDLYKTVKDGVRISQRSYSLKKLEPLYMGAQLRDASGVTSGGDSVVAYEEAMATRAAGDDAGYAARLAELADYNRYDCVSTLRLRDWLLEQRDRTHAVLHEAALAVGAVGAGAGPAEPPQTSAIGIPTEPAAAVAQTEPAGPVAAVVDTEPTEETTAQTLARAMLTRTSDPAAPLLAAALEYHRREDEPFWRAHFERLDAPRRDWVDARDVLDVHGARVVEDWSGPEGRRPTRVLELTGSLGTGSVVGAGSEVYCVYRPPVPDGMRVPDGHERATSGARVISRGENADGEDVLVIAEWLARDLAEHDALPVLITPGAPPSAASLWSAIELVAEAVVNPGLEPPPAQAALDVLRRVPPRQRHGGPLPHAAVSVPGLGADVDQVAGGHIGTDHIGADHIGADHISAVTDAMLGADDSYVAVQGPPGTGKTYLGTRVIAALVQRFGWRVGVVAQSHAVVEHFLRGVIEAGVPGAQVGKRGGSVDASIPTDFRPAVEHDPSAPPWVRLDAYQHQEFLERHGSAGAVIGGTAWDFTNRRRFAVGDLDVLVIDEAGQFALANTIAVATAARRLLLLGDPQQLPQVSQGTHDAPVDVSALGWLTEGHATLPPSRGYFLDRTWRLHPELCEAVSTLAYDHQLHSHPRTAQRHLEGLDPGVHVVRVPHRGNVVDSPEESAEVVAQIQALLGKPWTDSAHGDESAGAAEARPLAPADVLVVAAYNAQVQRIRRDLAEAGLEAVRVGTVDKFQGQEAAVVLLSLAASSADDAPRGLGFVLSRNRLNVAISRGKWAAVVIRSPGLTRHLPWDPDELSALGAFITLCSDARERRSRRR</sequence>
<keyword evidence="3" id="KW-0347">Helicase</keyword>
<dbReference type="InterPro" id="IPR027417">
    <property type="entry name" value="P-loop_NTPase"/>
</dbReference>
<dbReference type="GO" id="GO:0005524">
    <property type="term" value="F:ATP binding"/>
    <property type="evidence" value="ECO:0007669"/>
    <property type="project" value="UniProtKB-KW"/>
</dbReference>
<keyword evidence="1" id="KW-0547">Nucleotide-binding</keyword>
<gene>
    <name evidence="7" type="primary">recD_2</name>
    <name evidence="7" type="ORF">HALOF300_00589</name>
</gene>
<dbReference type="AlphaFoldDB" id="A0A7M4DEP9"/>
<dbReference type="GO" id="GO:0008854">
    <property type="term" value="F:exodeoxyribonuclease V activity"/>
    <property type="evidence" value="ECO:0007669"/>
    <property type="project" value="UniProtKB-EC"/>
</dbReference>
<accession>A0A7M4DEP9</accession>
<keyword evidence="4" id="KW-0067">ATP-binding</keyword>
<dbReference type="CDD" id="cd17934">
    <property type="entry name" value="DEXXQc_Upf1-like"/>
    <property type="match status" value="1"/>
</dbReference>
<dbReference type="Pfam" id="PF13482">
    <property type="entry name" value="RNase_H_2"/>
    <property type="match status" value="1"/>
</dbReference>
<protein>
    <submittedName>
        <fullName evidence="7">RecBCD enzyme subunit RecD</fullName>
        <ecNumber evidence="7">3.1.11.5</ecNumber>
    </submittedName>
</protein>
<evidence type="ECO:0000313" key="8">
    <source>
        <dbReference type="Proteomes" id="UP000419743"/>
    </source>
</evidence>
<keyword evidence="8" id="KW-1185">Reference proteome</keyword>
<dbReference type="RefSeq" id="WP_156739156.1">
    <property type="nucleotide sequence ID" value="NZ_CACRYJ010000009.1"/>
</dbReference>
<dbReference type="EC" id="3.1.11.5" evidence="7"/>
<dbReference type="SUPFAM" id="SSF52540">
    <property type="entry name" value="P-loop containing nucleoside triphosphate hydrolases"/>
    <property type="match status" value="1"/>
</dbReference>
<dbReference type="Pfam" id="PF13087">
    <property type="entry name" value="AAA_12"/>
    <property type="match status" value="1"/>
</dbReference>
<evidence type="ECO:0000256" key="2">
    <source>
        <dbReference type="ARBA" id="ARBA00022801"/>
    </source>
</evidence>
<dbReference type="InterPro" id="IPR050534">
    <property type="entry name" value="Coronavir_polyprotein_1ab"/>
</dbReference>
<comment type="caution">
    <text evidence="7">The sequence shown here is derived from an EMBL/GenBank/DDBJ whole genome shotgun (WGS) entry which is preliminary data.</text>
</comment>
<dbReference type="NCBIfam" id="TIGR03491">
    <property type="entry name" value="TM0106 family RecB-like putative nuclease"/>
    <property type="match status" value="1"/>
</dbReference>
<dbReference type="InterPro" id="IPR019993">
    <property type="entry name" value="RecB_nuclease_TM0106_put"/>
</dbReference>
<feature type="domain" description="YprB ribonuclease H-like" evidence="6">
    <location>
        <begin position="350"/>
        <end position="541"/>
    </location>
</feature>
<dbReference type="Gene3D" id="3.40.50.300">
    <property type="entry name" value="P-loop containing nucleotide triphosphate hydrolases"/>
    <property type="match status" value="2"/>
</dbReference>
<evidence type="ECO:0000259" key="5">
    <source>
        <dbReference type="Pfam" id="PF13087"/>
    </source>
</evidence>
<dbReference type="PANTHER" id="PTHR43788">
    <property type="entry name" value="DNA2/NAM7 HELICASE FAMILY MEMBER"/>
    <property type="match status" value="1"/>
</dbReference>
<evidence type="ECO:0000256" key="1">
    <source>
        <dbReference type="ARBA" id="ARBA00022741"/>
    </source>
</evidence>
<keyword evidence="2 7" id="KW-0378">Hydrolase</keyword>
<dbReference type="InterPro" id="IPR047187">
    <property type="entry name" value="SF1_C_Upf1"/>
</dbReference>
<dbReference type="InterPro" id="IPR038720">
    <property type="entry name" value="YprB_RNase_H-like_dom"/>
</dbReference>
<evidence type="ECO:0000313" key="7">
    <source>
        <dbReference type="EMBL" id="VZO35392.1"/>
    </source>
</evidence>
<dbReference type="InterPro" id="IPR041679">
    <property type="entry name" value="DNA2/NAM7-like_C"/>
</dbReference>
<feature type="domain" description="DNA2/NAM7 helicase-like C-terminal" evidence="5">
    <location>
        <begin position="1058"/>
        <end position="1241"/>
    </location>
</feature>
<evidence type="ECO:0000259" key="6">
    <source>
        <dbReference type="Pfam" id="PF13482"/>
    </source>
</evidence>
<evidence type="ECO:0000256" key="4">
    <source>
        <dbReference type="ARBA" id="ARBA00022840"/>
    </source>
</evidence>
<dbReference type="EMBL" id="CACRYJ010000009">
    <property type="protein sequence ID" value="VZO35392.1"/>
    <property type="molecule type" value="Genomic_DNA"/>
</dbReference>